<evidence type="ECO:0000313" key="1">
    <source>
        <dbReference type="EMBL" id="MFB9519969.1"/>
    </source>
</evidence>
<organism evidence="1 2">
    <name type="scientific">Streptomyces cremeus</name>
    <dbReference type="NCBI Taxonomy" id="66881"/>
    <lineage>
        <taxon>Bacteria</taxon>
        <taxon>Bacillati</taxon>
        <taxon>Actinomycetota</taxon>
        <taxon>Actinomycetes</taxon>
        <taxon>Kitasatosporales</taxon>
        <taxon>Streptomycetaceae</taxon>
        <taxon>Streptomyces</taxon>
    </lineage>
</organism>
<proteinExistence type="predicted"/>
<protein>
    <submittedName>
        <fullName evidence="1">Uncharacterized protein</fullName>
    </submittedName>
</protein>
<sequence length="165" mass="17645">MTRGRTQDVQRSTHSVRVADWLARAHADPDAAHREWAERGVAMLPLGVRFDAVRIPFSVVRAALGTDNRDAIGRTLPQMLGGPVIQDGEKWTYPLVPTGGASAWSARAGNYRGRGRLAVPDTDQLGPPGMYWTVAMATPGRLCEPAAVASMIEAGVSALSGKEGR</sequence>
<accession>A0ABV5PA14</accession>
<dbReference type="EMBL" id="JBHMCR010000004">
    <property type="protein sequence ID" value="MFB9519969.1"/>
    <property type="molecule type" value="Genomic_DNA"/>
</dbReference>
<comment type="caution">
    <text evidence="1">The sequence shown here is derived from an EMBL/GenBank/DDBJ whole genome shotgun (WGS) entry which is preliminary data.</text>
</comment>
<reference evidence="1 2" key="1">
    <citation type="submission" date="2024-09" db="EMBL/GenBank/DDBJ databases">
        <authorList>
            <person name="Sun Q."/>
            <person name="Mori K."/>
        </authorList>
    </citation>
    <scope>NUCLEOTIDE SEQUENCE [LARGE SCALE GENOMIC DNA]</scope>
    <source>
        <strain evidence="1 2">JCM 4362</strain>
    </source>
</reference>
<evidence type="ECO:0000313" key="2">
    <source>
        <dbReference type="Proteomes" id="UP001589718"/>
    </source>
</evidence>
<dbReference type="Proteomes" id="UP001589718">
    <property type="component" value="Unassembled WGS sequence"/>
</dbReference>
<keyword evidence="2" id="KW-1185">Reference proteome</keyword>
<dbReference type="RefSeq" id="WP_345221925.1">
    <property type="nucleotide sequence ID" value="NZ_BAAAXE010000013.1"/>
</dbReference>
<gene>
    <name evidence="1" type="ORF">ACFFTU_08430</name>
</gene>
<name>A0ABV5PA14_STRCM</name>